<dbReference type="Proteomes" id="UP000248749">
    <property type="component" value="Unassembled WGS sequence"/>
</dbReference>
<evidence type="ECO:0000313" key="6">
    <source>
        <dbReference type="Proteomes" id="UP000248749"/>
    </source>
</evidence>
<dbReference type="AlphaFoldDB" id="A0A2W2CR61"/>
<dbReference type="GO" id="GO:0006508">
    <property type="term" value="P:proteolysis"/>
    <property type="evidence" value="ECO:0007669"/>
    <property type="project" value="InterPro"/>
</dbReference>
<sequence>MERFRSWDGTELAYRVVGSGPPVVCVPGGPGQAVEYLGELGGMSSSRTLILLDNRGTGESAVPADPASYRVDRLVDDVDALRQHLGLDTMDLFGHSASGGICLLYAARHPARLSRLVLVAPSLRVVGLRSDLDVESVLARRAHEPWYAAAVAALHAEPTTPEELQRYRWQAAPLLYGKWNAAAQAQAAAEPGQFAQAATDGFYGGFQPDPALPARLAEFIAPTLLLAGEHDIWPTAAAVRQLAALLGKAELVEQPASGHFPWVDDPAAFAASVEGFLKRDADRTGSGAGMARQPDDDAR</sequence>
<dbReference type="GO" id="GO:0004177">
    <property type="term" value="F:aminopeptidase activity"/>
    <property type="evidence" value="ECO:0007669"/>
    <property type="project" value="UniProtKB-EC"/>
</dbReference>
<dbReference type="OrthoDB" id="9796770at2"/>
<comment type="caution">
    <text evidence="5">The sequence shown here is derived from an EMBL/GenBank/DDBJ whole genome shotgun (WGS) entry which is preliminary data.</text>
</comment>
<comment type="similarity">
    <text evidence="1">Belongs to the peptidase S33 family.</text>
</comment>
<accession>A0A2W2CR61</accession>
<dbReference type="PANTHER" id="PTHR43798:SF33">
    <property type="entry name" value="HYDROLASE, PUTATIVE (AFU_ORTHOLOGUE AFUA_2G14860)-RELATED"/>
    <property type="match status" value="1"/>
</dbReference>
<dbReference type="InterPro" id="IPR029058">
    <property type="entry name" value="AB_hydrolase_fold"/>
</dbReference>
<dbReference type="Pfam" id="PF00561">
    <property type="entry name" value="Abhydrolase_1"/>
    <property type="match status" value="1"/>
</dbReference>
<evidence type="ECO:0000256" key="3">
    <source>
        <dbReference type="SAM" id="MobiDB-lite"/>
    </source>
</evidence>
<dbReference type="PRINTS" id="PR00111">
    <property type="entry name" value="ABHYDROLASE"/>
</dbReference>
<feature type="region of interest" description="Disordered" evidence="3">
    <location>
        <begin position="280"/>
        <end position="299"/>
    </location>
</feature>
<gene>
    <name evidence="5" type="ORF">C1I99_19705</name>
</gene>
<protein>
    <recommendedName>
        <fullName evidence="4">AB hydrolase-1 domain-containing protein</fullName>
    </recommendedName>
</protein>
<keyword evidence="2" id="KW-0378">Hydrolase</keyword>
<evidence type="ECO:0000256" key="2">
    <source>
        <dbReference type="ARBA" id="ARBA00022801"/>
    </source>
</evidence>
<reference evidence="5 6" key="1">
    <citation type="submission" date="2018-01" db="EMBL/GenBank/DDBJ databases">
        <title>Draft genome sequence of Salinispora sp. 13K206.</title>
        <authorList>
            <person name="Sahin N."/>
            <person name="Saygin H."/>
            <person name="Ay H."/>
        </authorList>
    </citation>
    <scope>NUCLEOTIDE SEQUENCE [LARGE SCALE GENOMIC DNA]</scope>
    <source>
        <strain evidence="5 6">13K206</strain>
    </source>
</reference>
<evidence type="ECO:0000313" key="5">
    <source>
        <dbReference type="EMBL" id="PZF94118.1"/>
    </source>
</evidence>
<dbReference type="Gene3D" id="3.40.50.1820">
    <property type="entry name" value="alpha/beta hydrolase"/>
    <property type="match status" value="1"/>
</dbReference>
<dbReference type="RefSeq" id="WP_111135708.1">
    <property type="nucleotide sequence ID" value="NZ_POUB01000146.1"/>
</dbReference>
<dbReference type="SUPFAM" id="SSF53474">
    <property type="entry name" value="alpha/beta-Hydrolases"/>
    <property type="match status" value="1"/>
</dbReference>
<dbReference type="InterPro" id="IPR000073">
    <property type="entry name" value="AB_hydrolase_1"/>
</dbReference>
<dbReference type="PRINTS" id="PR00793">
    <property type="entry name" value="PROAMNOPTASE"/>
</dbReference>
<dbReference type="InterPro" id="IPR050266">
    <property type="entry name" value="AB_hydrolase_sf"/>
</dbReference>
<dbReference type="GO" id="GO:0016020">
    <property type="term" value="C:membrane"/>
    <property type="evidence" value="ECO:0007669"/>
    <property type="project" value="TreeGrafter"/>
</dbReference>
<evidence type="ECO:0000259" key="4">
    <source>
        <dbReference type="Pfam" id="PF00561"/>
    </source>
</evidence>
<dbReference type="PANTHER" id="PTHR43798">
    <property type="entry name" value="MONOACYLGLYCEROL LIPASE"/>
    <property type="match status" value="1"/>
</dbReference>
<name>A0A2W2CR61_9ACTN</name>
<feature type="domain" description="AB hydrolase-1" evidence="4">
    <location>
        <begin position="21"/>
        <end position="265"/>
    </location>
</feature>
<proteinExistence type="inferred from homology"/>
<dbReference type="InterPro" id="IPR002410">
    <property type="entry name" value="Peptidase_S33"/>
</dbReference>
<keyword evidence="6" id="KW-1185">Reference proteome</keyword>
<dbReference type="EMBL" id="POUB01000146">
    <property type="protein sequence ID" value="PZF94118.1"/>
    <property type="molecule type" value="Genomic_DNA"/>
</dbReference>
<evidence type="ECO:0000256" key="1">
    <source>
        <dbReference type="ARBA" id="ARBA00010088"/>
    </source>
</evidence>
<organism evidence="5 6">
    <name type="scientific">Micromonospora deserti</name>
    <dbReference type="NCBI Taxonomy" id="2070366"/>
    <lineage>
        <taxon>Bacteria</taxon>
        <taxon>Bacillati</taxon>
        <taxon>Actinomycetota</taxon>
        <taxon>Actinomycetes</taxon>
        <taxon>Micromonosporales</taxon>
        <taxon>Micromonosporaceae</taxon>
        <taxon>Micromonospora</taxon>
    </lineage>
</organism>